<proteinExistence type="inferred from homology"/>
<dbReference type="InterPro" id="IPR022676">
    <property type="entry name" value="NMT_N"/>
</dbReference>
<dbReference type="PANTHER" id="PTHR11377:SF5">
    <property type="entry name" value="GLYCYLPEPTIDE N-TETRADECANOYLTRANSFERASE"/>
    <property type="match status" value="1"/>
</dbReference>
<reference evidence="9 10" key="1">
    <citation type="journal article" date="2014" name="Nature">
        <title>The genome of the recently domesticated crop plant sugar beet (Beta vulgaris).</title>
        <authorList>
            <person name="Dohm J.C."/>
            <person name="Minoche A.E."/>
            <person name="Holtgrawe D."/>
            <person name="Capella-Gutierrez S."/>
            <person name="Zakrzewski F."/>
            <person name="Tafer H."/>
            <person name="Rupp O."/>
            <person name="Sorensen T.R."/>
            <person name="Stracke R."/>
            <person name="Reinhardt R."/>
            <person name="Goesmann A."/>
            <person name="Kraft T."/>
            <person name="Schulz B."/>
            <person name="Stadler P.F."/>
            <person name="Schmidt T."/>
            <person name="Gabaldon T."/>
            <person name="Lehrach H."/>
            <person name="Weisshaar B."/>
            <person name="Himmelbauer H."/>
        </authorList>
    </citation>
    <scope>NUCLEOTIDE SEQUENCE [LARGE SCALE GENOMIC DNA]</scope>
    <source>
        <tissue evidence="9">Taproot</tissue>
    </source>
</reference>
<dbReference type="Pfam" id="PF02799">
    <property type="entry name" value="NMT_C"/>
    <property type="match status" value="1"/>
</dbReference>
<evidence type="ECO:0000313" key="9">
    <source>
        <dbReference type="EMBL" id="KMS93855.1"/>
    </source>
</evidence>
<dbReference type="SUPFAM" id="SSF55729">
    <property type="entry name" value="Acyl-CoA N-acyltransferases (Nat)"/>
    <property type="match status" value="2"/>
</dbReference>
<organism evidence="9 10">
    <name type="scientific">Beta vulgaris subsp. vulgaris</name>
    <name type="common">Beet</name>
    <dbReference type="NCBI Taxonomy" id="3555"/>
    <lineage>
        <taxon>Eukaryota</taxon>
        <taxon>Viridiplantae</taxon>
        <taxon>Streptophyta</taxon>
        <taxon>Embryophyta</taxon>
        <taxon>Tracheophyta</taxon>
        <taxon>Spermatophyta</taxon>
        <taxon>Magnoliopsida</taxon>
        <taxon>eudicotyledons</taxon>
        <taxon>Gunneridae</taxon>
        <taxon>Pentapetalae</taxon>
        <taxon>Caryophyllales</taxon>
        <taxon>Chenopodiaceae</taxon>
        <taxon>Betoideae</taxon>
        <taxon>Beta</taxon>
    </lineage>
</organism>
<keyword evidence="10" id="KW-1185">Reference proteome</keyword>
<feature type="domain" description="Glycylpeptide N-tetradecanoyltransferase N-terminal" evidence="7">
    <location>
        <begin position="2"/>
        <end position="159"/>
    </location>
</feature>
<dbReference type="Gene3D" id="3.40.630.170">
    <property type="match status" value="1"/>
</dbReference>
<dbReference type="OMA" id="YERHADH"/>
<evidence type="ECO:0000313" key="10">
    <source>
        <dbReference type="Proteomes" id="UP000035740"/>
    </source>
</evidence>
<evidence type="ECO:0000259" key="8">
    <source>
        <dbReference type="Pfam" id="PF02799"/>
    </source>
</evidence>
<dbReference type="InterPro" id="IPR022677">
    <property type="entry name" value="NMT_C"/>
</dbReference>
<dbReference type="EC" id="2.3.1.97" evidence="2 5"/>
<gene>
    <name evidence="9" type="ORF">BVRB_027260</name>
</gene>
<protein>
    <recommendedName>
        <fullName evidence="2 5">Glycylpeptide N-tetradecanoyltransferase</fullName>
        <ecNumber evidence="2 5">2.3.1.97</ecNumber>
    </recommendedName>
</protein>
<feature type="domain" description="Glycylpeptide N-tetradecanoyltransferase C-terminal" evidence="8">
    <location>
        <begin position="175"/>
        <end position="242"/>
    </location>
</feature>
<feature type="non-terminal residue" evidence="9">
    <location>
        <position position="242"/>
    </location>
</feature>
<evidence type="ECO:0000259" key="7">
    <source>
        <dbReference type="Pfam" id="PF01233"/>
    </source>
</evidence>
<keyword evidence="4 5" id="KW-0012">Acyltransferase</keyword>
<dbReference type="InterPro" id="IPR016181">
    <property type="entry name" value="Acyl_CoA_acyltransferase"/>
</dbReference>
<dbReference type="AlphaFoldDB" id="A0A0J8DSW9"/>
<evidence type="ECO:0000256" key="6">
    <source>
        <dbReference type="RuleBase" id="RU004178"/>
    </source>
</evidence>
<evidence type="ECO:0000256" key="5">
    <source>
        <dbReference type="RuleBase" id="RU000586"/>
    </source>
</evidence>
<comment type="similarity">
    <text evidence="1 6">Belongs to the NMT family.</text>
</comment>
<feature type="non-terminal residue" evidence="9">
    <location>
        <position position="1"/>
    </location>
</feature>
<evidence type="ECO:0000256" key="2">
    <source>
        <dbReference type="ARBA" id="ARBA00012923"/>
    </source>
</evidence>
<accession>A0A0J8DSW9</accession>
<keyword evidence="3 5" id="KW-0808">Transferase</keyword>
<dbReference type="Proteomes" id="UP000035740">
    <property type="component" value="Unassembled WGS sequence"/>
</dbReference>
<evidence type="ECO:0000256" key="3">
    <source>
        <dbReference type="ARBA" id="ARBA00022679"/>
    </source>
</evidence>
<dbReference type="EMBL" id="KQ098334">
    <property type="protein sequence ID" value="KMS93855.1"/>
    <property type="molecule type" value="Genomic_DNA"/>
</dbReference>
<sequence length="242" mass="28178">GPIDAAKTVDDVRATPYALPDAYEWYDVDMTDEGEVDQVYDLLTKNYVEDNDAMFRFDYSRDFLRWALMPPGFRRDWHPAVRVKASGKLVAFISAIPARVQVHGHDVTMVEINYLCVHKKLRSRRLAPVLIREITRRVNRTDIWQAAYTAGALLPKPVARNRYYHRSLNPKKLIEVGFSQLPRRMTLKMIMRLYALDGTTTTPGLRPMRREDVPDARQLLADYSSRFKLSPQMSEDEFAHWF</sequence>
<dbReference type="Gramene" id="KMS93855">
    <property type="protein sequence ID" value="KMS93855"/>
    <property type="gene ID" value="BVRB_027260"/>
</dbReference>
<dbReference type="PANTHER" id="PTHR11377">
    <property type="entry name" value="N-MYRISTOYL TRANSFERASE"/>
    <property type="match status" value="1"/>
</dbReference>
<comment type="catalytic activity">
    <reaction evidence="5">
        <text>N-terminal glycyl-[protein] + tetradecanoyl-CoA = N-tetradecanoylglycyl-[protein] + CoA + H(+)</text>
        <dbReference type="Rhea" id="RHEA:15521"/>
        <dbReference type="Rhea" id="RHEA-COMP:12666"/>
        <dbReference type="Rhea" id="RHEA-COMP:12667"/>
        <dbReference type="ChEBI" id="CHEBI:15378"/>
        <dbReference type="ChEBI" id="CHEBI:57287"/>
        <dbReference type="ChEBI" id="CHEBI:57385"/>
        <dbReference type="ChEBI" id="CHEBI:64723"/>
        <dbReference type="ChEBI" id="CHEBI:133050"/>
        <dbReference type="EC" id="2.3.1.97"/>
    </reaction>
</comment>
<dbReference type="GO" id="GO:0004379">
    <property type="term" value="F:glycylpeptide N-tetradecanoyltransferase activity"/>
    <property type="evidence" value="ECO:0007669"/>
    <property type="project" value="UniProtKB-EC"/>
</dbReference>
<evidence type="ECO:0000256" key="4">
    <source>
        <dbReference type="ARBA" id="ARBA00023315"/>
    </source>
</evidence>
<dbReference type="InterPro" id="IPR000903">
    <property type="entry name" value="NMT"/>
</dbReference>
<dbReference type="GO" id="GO:0005737">
    <property type="term" value="C:cytoplasm"/>
    <property type="evidence" value="ECO:0007669"/>
    <property type="project" value="TreeGrafter"/>
</dbReference>
<evidence type="ECO:0000256" key="1">
    <source>
        <dbReference type="ARBA" id="ARBA00009469"/>
    </source>
</evidence>
<dbReference type="Pfam" id="PF01233">
    <property type="entry name" value="NMT"/>
    <property type="match status" value="1"/>
</dbReference>
<comment type="function">
    <text evidence="5">Adds a myristoyl group to the N-terminal glycine residue of certain cellular proteins.</text>
</comment>
<name>A0A0J8DSW9_BETVV</name>
<dbReference type="OrthoDB" id="60315at2759"/>